<organism evidence="1 2">
    <name type="scientific">Amborella trichopoda</name>
    <dbReference type="NCBI Taxonomy" id="13333"/>
    <lineage>
        <taxon>Eukaryota</taxon>
        <taxon>Viridiplantae</taxon>
        <taxon>Streptophyta</taxon>
        <taxon>Embryophyta</taxon>
        <taxon>Tracheophyta</taxon>
        <taxon>Spermatophyta</taxon>
        <taxon>Magnoliopsida</taxon>
        <taxon>Amborellales</taxon>
        <taxon>Amborellaceae</taxon>
        <taxon>Amborella</taxon>
    </lineage>
</organism>
<dbReference type="AlphaFoldDB" id="W1NG43"/>
<evidence type="ECO:0000313" key="1">
    <source>
        <dbReference type="EMBL" id="ERM94140.1"/>
    </source>
</evidence>
<dbReference type="Proteomes" id="UP000017836">
    <property type="component" value="Unassembled WGS sequence"/>
</dbReference>
<reference evidence="2" key="1">
    <citation type="journal article" date="2013" name="Science">
        <title>The Amborella genome and the evolution of flowering plants.</title>
        <authorList>
            <consortium name="Amborella Genome Project"/>
        </authorList>
    </citation>
    <scope>NUCLEOTIDE SEQUENCE [LARGE SCALE GENOMIC DNA]</scope>
</reference>
<protein>
    <submittedName>
        <fullName evidence="1">Uncharacterized protein</fullName>
    </submittedName>
</protein>
<evidence type="ECO:0000313" key="2">
    <source>
        <dbReference type="Proteomes" id="UP000017836"/>
    </source>
</evidence>
<proteinExistence type="predicted"/>
<dbReference type="EMBL" id="KI397513">
    <property type="protein sequence ID" value="ERM94140.1"/>
    <property type="molecule type" value="Genomic_DNA"/>
</dbReference>
<name>W1NG43_AMBTC</name>
<gene>
    <name evidence="1" type="ORF">AMTR_s00010p00155210</name>
</gene>
<accession>W1NG43</accession>
<sequence length="79" mass="8650">MLPPYMTTELGSYNNNSEGGLVIPWNSVVAWRMPSPPLVVPSFNPTVDPAVHFAVQARDHERHLACMGGGGLTKRLSIY</sequence>
<keyword evidence="2" id="KW-1185">Reference proteome</keyword>
<dbReference type="HOGENOM" id="CLU_2609239_0_0_1"/>
<dbReference type="Gramene" id="ERM94140">
    <property type="protein sequence ID" value="ERM94140"/>
    <property type="gene ID" value="AMTR_s00010p00155210"/>
</dbReference>